<evidence type="ECO:0000256" key="4">
    <source>
        <dbReference type="ARBA" id="ARBA00023163"/>
    </source>
</evidence>
<dbReference type="PRINTS" id="PR00367">
    <property type="entry name" value="ETHRSPELEMNT"/>
</dbReference>
<dbReference type="Pfam" id="PF00847">
    <property type="entry name" value="AP2"/>
    <property type="match status" value="1"/>
</dbReference>
<dbReference type="OrthoDB" id="1647183at2759"/>
<keyword evidence="4" id="KW-0804">Transcription</keyword>
<dbReference type="FunFam" id="3.30.730.10:FF:000001">
    <property type="entry name" value="Ethylene-responsive transcription factor 2"/>
    <property type="match status" value="1"/>
</dbReference>
<dbReference type="InterPro" id="IPR044808">
    <property type="entry name" value="ERF_plant"/>
</dbReference>
<dbReference type="Proteomes" id="UP000257109">
    <property type="component" value="Unassembled WGS sequence"/>
</dbReference>
<dbReference type="GO" id="GO:0003677">
    <property type="term" value="F:DNA binding"/>
    <property type="evidence" value="ECO:0007669"/>
    <property type="project" value="UniProtKB-KW"/>
</dbReference>
<evidence type="ECO:0000256" key="3">
    <source>
        <dbReference type="ARBA" id="ARBA00023125"/>
    </source>
</evidence>
<dbReference type="STRING" id="157652.A0A371HZ48"/>
<keyword evidence="9" id="KW-1185">Reference proteome</keyword>
<dbReference type="GO" id="GO:0005634">
    <property type="term" value="C:nucleus"/>
    <property type="evidence" value="ECO:0007669"/>
    <property type="project" value="UniProtKB-SubCell"/>
</dbReference>
<dbReference type="SUPFAM" id="SSF54171">
    <property type="entry name" value="DNA-binding domain"/>
    <property type="match status" value="1"/>
</dbReference>
<keyword evidence="3" id="KW-0238">DNA-binding</keyword>
<dbReference type="GO" id="GO:0003700">
    <property type="term" value="F:DNA-binding transcription factor activity"/>
    <property type="evidence" value="ECO:0007669"/>
    <property type="project" value="InterPro"/>
</dbReference>
<reference evidence="8" key="1">
    <citation type="submission" date="2018-05" db="EMBL/GenBank/DDBJ databases">
        <title>Draft genome of Mucuna pruriens seed.</title>
        <authorList>
            <person name="Nnadi N.E."/>
            <person name="Vos R."/>
            <person name="Hasami M.H."/>
            <person name="Devisetty U.K."/>
            <person name="Aguiy J.C."/>
        </authorList>
    </citation>
    <scope>NUCLEOTIDE SEQUENCE [LARGE SCALE GENOMIC DNA]</scope>
    <source>
        <strain evidence="8">JCA_2017</strain>
    </source>
</reference>
<dbReference type="Gene3D" id="3.30.730.10">
    <property type="entry name" value="AP2/ERF domain"/>
    <property type="match status" value="1"/>
</dbReference>
<dbReference type="EMBL" id="QJKJ01001342">
    <property type="protein sequence ID" value="RDY08085.1"/>
    <property type="molecule type" value="Genomic_DNA"/>
</dbReference>
<dbReference type="SMART" id="SM00380">
    <property type="entry name" value="AP2"/>
    <property type="match status" value="1"/>
</dbReference>
<dbReference type="PROSITE" id="PS51032">
    <property type="entry name" value="AP2_ERF"/>
    <property type="match status" value="1"/>
</dbReference>
<dbReference type="InterPro" id="IPR001471">
    <property type="entry name" value="AP2/ERF_dom"/>
</dbReference>
<evidence type="ECO:0000256" key="5">
    <source>
        <dbReference type="ARBA" id="ARBA00023242"/>
    </source>
</evidence>
<dbReference type="CDD" id="cd00018">
    <property type="entry name" value="AP2"/>
    <property type="match status" value="1"/>
</dbReference>
<evidence type="ECO:0000313" key="8">
    <source>
        <dbReference type="EMBL" id="RDY08085.1"/>
    </source>
</evidence>
<evidence type="ECO:0000256" key="6">
    <source>
        <dbReference type="ARBA" id="ARBA00024343"/>
    </source>
</evidence>
<dbReference type="PANTHER" id="PTHR31190">
    <property type="entry name" value="DNA-BINDING DOMAIN"/>
    <property type="match status" value="1"/>
</dbReference>
<dbReference type="AlphaFoldDB" id="A0A371HZ48"/>
<gene>
    <name evidence="8" type="primary">ERF13</name>
    <name evidence="8" type="ORF">CR513_07721</name>
</gene>
<comment type="similarity">
    <text evidence="6">Belongs to the AP2/ERF transcription factor family. ERF subfamily.</text>
</comment>
<dbReference type="InterPro" id="IPR016177">
    <property type="entry name" value="DNA-bd_dom_sf"/>
</dbReference>
<protein>
    <submittedName>
        <fullName evidence="8">Ethylene-responsive transcription factor 13</fullName>
    </submittedName>
</protein>
<dbReference type="InterPro" id="IPR036955">
    <property type="entry name" value="AP2/ERF_dom_sf"/>
</dbReference>
<accession>A0A371HZ48</accession>
<sequence>MSPHALNTNVNALDHFELPVTTSFQDASASFPSTAAFSRSSSFRNIFFTENWAELPLKEDDADDMVIYGALHEAATTTGWFPTGGNGVSNVGVTVKMENESQNSGNAAARETHAPPRKGWNYRGVRRRPWGKYAAEIRDVKRNGMRVWLGTYGTAEDAALAYDRAAFKMRGSKAKLNFPHLIGSESVEPIKVTLKKRLSDVSLSCPSSSTVPAKRRKDGCLADLELE</sequence>
<organism evidence="8 9">
    <name type="scientific">Mucuna pruriens</name>
    <name type="common">Velvet bean</name>
    <name type="synonym">Dolichos pruriens</name>
    <dbReference type="NCBI Taxonomy" id="157652"/>
    <lineage>
        <taxon>Eukaryota</taxon>
        <taxon>Viridiplantae</taxon>
        <taxon>Streptophyta</taxon>
        <taxon>Embryophyta</taxon>
        <taxon>Tracheophyta</taxon>
        <taxon>Spermatophyta</taxon>
        <taxon>Magnoliopsida</taxon>
        <taxon>eudicotyledons</taxon>
        <taxon>Gunneridae</taxon>
        <taxon>Pentapetalae</taxon>
        <taxon>rosids</taxon>
        <taxon>fabids</taxon>
        <taxon>Fabales</taxon>
        <taxon>Fabaceae</taxon>
        <taxon>Papilionoideae</taxon>
        <taxon>50 kb inversion clade</taxon>
        <taxon>NPAAA clade</taxon>
        <taxon>indigoferoid/millettioid clade</taxon>
        <taxon>Phaseoleae</taxon>
        <taxon>Mucuna</taxon>
    </lineage>
</organism>
<evidence type="ECO:0000313" key="9">
    <source>
        <dbReference type="Proteomes" id="UP000257109"/>
    </source>
</evidence>
<name>A0A371HZ48_MUCPR</name>
<evidence type="ECO:0000256" key="1">
    <source>
        <dbReference type="ARBA" id="ARBA00004123"/>
    </source>
</evidence>
<dbReference type="GO" id="GO:0009873">
    <property type="term" value="P:ethylene-activated signaling pathway"/>
    <property type="evidence" value="ECO:0007669"/>
    <property type="project" value="InterPro"/>
</dbReference>
<comment type="subcellular location">
    <subcellularLocation>
        <location evidence="1">Nucleus</location>
    </subcellularLocation>
</comment>
<feature type="domain" description="AP2/ERF" evidence="7">
    <location>
        <begin position="121"/>
        <end position="179"/>
    </location>
</feature>
<feature type="non-terminal residue" evidence="8">
    <location>
        <position position="1"/>
    </location>
</feature>
<evidence type="ECO:0000259" key="7">
    <source>
        <dbReference type="PROSITE" id="PS51032"/>
    </source>
</evidence>
<proteinExistence type="inferred from homology"/>
<dbReference type="PANTHER" id="PTHR31190:SF449">
    <property type="entry name" value="AP2_ERF DOMAIN-CONTAINING PROTEIN"/>
    <property type="match status" value="1"/>
</dbReference>
<keyword evidence="5" id="KW-0539">Nucleus</keyword>
<evidence type="ECO:0000256" key="2">
    <source>
        <dbReference type="ARBA" id="ARBA00023015"/>
    </source>
</evidence>
<keyword evidence="2" id="KW-0805">Transcription regulation</keyword>
<comment type="caution">
    <text evidence="8">The sequence shown here is derived from an EMBL/GenBank/DDBJ whole genome shotgun (WGS) entry which is preliminary data.</text>
</comment>